<feature type="compositionally biased region" description="Basic and acidic residues" evidence="1">
    <location>
        <begin position="91"/>
        <end position="100"/>
    </location>
</feature>
<organism evidence="2 3">
    <name type="scientific">Amborella trichopoda</name>
    <dbReference type="NCBI Taxonomy" id="13333"/>
    <lineage>
        <taxon>Eukaryota</taxon>
        <taxon>Viridiplantae</taxon>
        <taxon>Streptophyta</taxon>
        <taxon>Embryophyta</taxon>
        <taxon>Tracheophyta</taxon>
        <taxon>Spermatophyta</taxon>
        <taxon>Magnoliopsida</taxon>
        <taxon>Amborellales</taxon>
        <taxon>Amborellaceae</taxon>
        <taxon>Amborella</taxon>
    </lineage>
</organism>
<protein>
    <submittedName>
        <fullName evidence="2">Uncharacterized protein</fullName>
    </submittedName>
</protein>
<dbReference type="AlphaFoldDB" id="U5CM67"/>
<name>U5CM67_AMBTC</name>
<dbReference type="EMBL" id="KI392557">
    <property type="protein sequence ID" value="ERN14221.1"/>
    <property type="molecule type" value="Genomic_DNA"/>
</dbReference>
<evidence type="ECO:0000256" key="1">
    <source>
        <dbReference type="SAM" id="MobiDB-lite"/>
    </source>
</evidence>
<evidence type="ECO:0000313" key="2">
    <source>
        <dbReference type="EMBL" id="ERN14221.1"/>
    </source>
</evidence>
<reference evidence="3" key="1">
    <citation type="journal article" date="2013" name="Science">
        <title>The Amborella genome and the evolution of flowering plants.</title>
        <authorList>
            <consortium name="Amborella Genome Project"/>
        </authorList>
    </citation>
    <scope>NUCLEOTIDE SEQUENCE [LARGE SCALE GENOMIC DNA]</scope>
</reference>
<gene>
    <name evidence="2" type="ORF">AMTR_s00033p00120170</name>
</gene>
<evidence type="ECO:0000313" key="3">
    <source>
        <dbReference type="Proteomes" id="UP000017836"/>
    </source>
</evidence>
<dbReference type="Proteomes" id="UP000017836">
    <property type="component" value="Unassembled WGS sequence"/>
</dbReference>
<feature type="compositionally biased region" description="Basic and acidic residues" evidence="1">
    <location>
        <begin position="73"/>
        <end position="84"/>
    </location>
</feature>
<proteinExistence type="predicted"/>
<keyword evidence="3" id="KW-1185">Reference proteome</keyword>
<dbReference type="HOGENOM" id="CLU_2309831_0_0_1"/>
<feature type="region of interest" description="Disordered" evidence="1">
    <location>
        <begin position="70"/>
        <end position="100"/>
    </location>
</feature>
<sequence length="100" mass="11069">MSDVTVVGQSIRGSVEGSMIGGEEIWDTKSNGGDTGRRSNRLSEKIMLDIPETKYMKKLEKHVQDWAQVWRGGEGHPKLEKPSPDELGELEMPKDDNGAS</sequence>
<accession>U5CM67</accession>
<dbReference type="Gramene" id="ERN14221">
    <property type="protein sequence ID" value="ERN14221"/>
    <property type="gene ID" value="AMTR_s00033p00120170"/>
</dbReference>